<reference evidence="2" key="2">
    <citation type="submission" date="2023-05" db="EMBL/GenBank/DDBJ databases">
        <authorList>
            <person name="Fouks B."/>
        </authorList>
    </citation>
    <scope>NUCLEOTIDE SEQUENCE</scope>
    <source>
        <strain evidence="2">Stay&amp;Tobe</strain>
        <tissue evidence="2">Testes</tissue>
    </source>
</reference>
<feature type="region of interest" description="Disordered" evidence="1">
    <location>
        <begin position="59"/>
        <end position="82"/>
    </location>
</feature>
<sequence>MRFLRPLLGVNRLDHQRNTIIRGKFGVTSLNEDIERYQQEWKNHLRRMARNRLPKLAFQYTPTGHRDQGRPKHRWKDQDHLR</sequence>
<evidence type="ECO:0000256" key="1">
    <source>
        <dbReference type="SAM" id="MobiDB-lite"/>
    </source>
</evidence>
<feature type="compositionally biased region" description="Basic and acidic residues" evidence="1">
    <location>
        <begin position="64"/>
        <end position="82"/>
    </location>
</feature>
<proteinExistence type="predicted"/>
<organism evidence="2 3">
    <name type="scientific">Diploptera punctata</name>
    <name type="common">Pacific beetle cockroach</name>
    <dbReference type="NCBI Taxonomy" id="6984"/>
    <lineage>
        <taxon>Eukaryota</taxon>
        <taxon>Metazoa</taxon>
        <taxon>Ecdysozoa</taxon>
        <taxon>Arthropoda</taxon>
        <taxon>Hexapoda</taxon>
        <taxon>Insecta</taxon>
        <taxon>Pterygota</taxon>
        <taxon>Neoptera</taxon>
        <taxon>Polyneoptera</taxon>
        <taxon>Dictyoptera</taxon>
        <taxon>Blattodea</taxon>
        <taxon>Blaberoidea</taxon>
        <taxon>Blaberidae</taxon>
        <taxon>Diplopterinae</taxon>
        <taxon>Diploptera</taxon>
    </lineage>
</organism>
<protein>
    <submittedName>
        <fullName evidence="2">Uncharacterized protein</fullName>
    </submittedName>
</protein>
<comment type="caution">
    <text evidence="2">The sequence shown here is derived from an EMBL/GenBank/DDBJ whole genome shotgun (WGS) entry which is preliminary data.</text>
</comment>
<dbReference type="AlphaFoldDB" id="A0AAD7Z6C8"/>
<gene>
    <name evidence="2" type="ORF">L9F63_008104</name>
</gene>
<reference evidence="2" key="1">
    <citation type="journal article" date="2023" name="IScience">
        <title>Live-bearing cockroach genome reveals convergent evolutionary mechanisms linked to viviparity in insects and beyond.</title>
        <authorList>
            <person name="Fouks B."/>
            <person name="Harrison M.C."/>
            <person name="Mikhailova A.A."/>
            <person name="Marchal E."/>
            <person name="English S."/>
            <person name="Carruthers M."/>
            <person name="Jennings E.C."/>
            <person name="Chiamaka E.L."/>
            <person name="Frigard R.A."/>
            <person name="Pippel M."/>
            <person name="Attardo G.M."/>
            <person name="Benoit J.B."/>
            <person name="Bornberg-Bauer E."/>
            <person name="Tobe S.S."/>
        </authorList>
    </citation>
    <scope>NUCLEOTIDE SEQUENCE</scope>
    <source>
        <strain evidence="2">Stay&amp;Tobe</strain>
    </source>
</reference>
<evidence type="ECO:0000313" key="3">
    <source>
        <dbReference type="Proteomes" id="UP001233999"/>
    </source>
</evidence>
<name>A0AAD7Z6C8_DIPPU</name>
<accession>A0AAD7Z6C8</accession>
<dbReference type="EMBL" id="JASPKZ010010265">
    <property type="protein sequence ID" value="KAJ9574734.1"/>
    <property type="molecule type" value="Genomic_DNA"/>
</dbReference>
<evidence type="ECO:0000313" key="2">
    <source>
        <dbReference type="EMBL" id="KAJ9574734.1"/>
    </source>
</evidence>
<keyword evidence="3" id="KW-1185">Reference proteome</keyword>
<dbReference type="Proteomes" id="UP001233999">
    <property type="component" value="Unassembled WGS sequence"/>
</dbReference>